<dbReference type="OrthoDB" id="322579at2"/>
<dbReference type="InterPro" id="IPR036514">
    <property type="entry name" value="SGNH_hydro_sf"/>
</dbReference>
<dbReference type="RefSeq" id="WP_135759269.1">
    <property type="nucleotide sequence ID" value="NZ_RQHW01000013.1"/>
</dbReference>
<name>A0A4R9M3E4_9LEPT</name>
<comment type="caution">
    <text evidence="1">The sequence shown here is derived from an EMBL/GenBank/DDBJ whole genome shotgun (WGS) entry which is preliminary data.</text>
</comment>
<keyword evidence="2" id="KW-1185">Reference proteome</keyword>
<organism evidence="1 2">
    <name type="scientific">Leptospira idonii</name>
    <dbReference type="NCBI Taxonomy" id="1193500"/>
    <lineage>
        <taxon>Bacteria</taxon>
        <taxon>Pseudomonadati</taxon>
        <taxon>Spirochaetota</taxon>
        <taxon>Spirochaetia</taxon>
        <taxon>Leptospirales</taxon>
        <taxon>Leptospiraceae</taxon>
        <taxon>Leptospira</taxon>
    </lineage>
</organism>
<accession>A0A4R9M3E4</accession>
<protein>
    <submittedName>
        <fullName evidence="1">SGNH/GDSL hydrolase family protein</fullName>
    </submittedName>
</protein>
<dbReference type="Proteomes" id="UP000298058">
    <property type="component" value="Unassembled WGS sequence"/>
</dbReference>
<reference evidence="1" key="1">
    <citation type="journal article" date="2019" name="PLoS Negl. Trop. Dis.">
        <title>Revisiting the worldwide diversity of Leptospira species in the environment.</title>
        <authorList>
            <person name="Vincent A.T."/>
            <person name="Schiettekatte O."/>
            <person name="Bourhy P."/>
            <person name="Veyrier F.J."/>
            <person name="Picardeau M."/>
        </authorList>
    </citation>
    <scope>NUCLEOTIDE SEQUENCE [LARGE SCALE GENOMIC DNA]</scope>
    <source>
        <strain evidence="1">201300427</strain>
    </source>
</reference>
<proteinExistence type="predicted"/>
<dbReference type="Gene3D" id="3.40.50.1110">
    <property type="entry name" value="SGNH hydrolase"/>
    <property type="match status" value="1"/>
</dbReference>
<gene>
    <name evidence="1" type="ORF">EHS15_04120</name>
</gene>
<dbReference type="GO" id="GO:0016788">
    <property type="term" value="F:hydrolase activity, acting on ester bonds"/>
    <property type="evidence" value="ECO:0007669"/>
    <property type="project" value="UniProtKB-ARBA"/>
</dbReference>
<dbReference type="SUPFAM" id="SSF52266">
    <property type="entry name" value="SGNH hydrolase"/>
    <property type="match status" value="1"/>
</dbReference>
<keyword evidence="1" id="KW-0378">Hydrolase</keyword>
<dbReference type="EMBL" id="RQHW01000013">
    <property type="protein sequence ID" value="TGN20405.1"/>
    <property type="molecule type" value="Genomic_DNA"/>
</dbReference>
<sequence length="384" mass="44180">MFKLNPKKAALYLCLAVFYLGAAELVLRLFDPEVVLVKTFDDHLLFSLYPEKKGNVVSEEYKVSVETNAEGGRQTLDPSNEYPILLLGDSFTEGWGVDEKEVFSSIANLSLPANRRIRNMGVHGSCPALFQIHLREFVSKYNPKEVWIQIFDNDLDDNEKLEMFMTFQEGVPSPLKPTLAKFTGTTIYNFLKESSLFRLAKRGWKTYQGIPEPILYYKEGREPKVTVLSHAQSLEKYGKLAPLGSEITKKYNGQFGFYEDPNSSVWVSRFQKQKDHLTKIYEFLNSKGIGLNLIYVPAKEFFAEGGILGKQTKRDLNLYQEANPHYQLLKEFCDSHKLGCLFTTELFWKENPENLYFPYDAHWNREGHALFGKKLGEILQKSSR</sequence>
<dbReference type="AlphaFoldDB" id="A0A4R9M3E4"/>
<evidence type="ECO:0000313" key="2">
    <source>
        <dbReference type="Proteomes" id="UP000298058"/>
    </source>
</evidence>
<evidence type="ECO:0000313" key="1">
    <source>
        <dbReference type="EMBL" id="TGN20405.1"/>
    </source>
</evidence>